<evidence type="ECO:0000256" key="2">
    <source>
        <dbReference type="ARBA" id="ARBA00007566"/>
    </source>
</evidence>
<dbReference type="EMBL" id="GU985450">
    <property type="protein sequence ID" value="ADP55200.1"/>
    <property type="molecule type" value="Genomic_DNA"/>
</dbReference>
<evidence type="ECO:0000256" key="4">
    <source>
        <dbReference type="ARBA" id="ARBA00022525"/>
    </source>
</evidence>
<dbReference type="Gene3D" id="1.20.1250.10">
    <property type="match status" value="1"/>
</dbReference>
<sequence length="206" mass="23388">MMVSTAKEVVYLSLCLCVCQVRGSHIPEKMNRTIQNLLRTYNIGALERYNGTPVFPREPLVDSMEKSHLSSAEKMTFMGGVLETYEKLFGQMLEQRPNLTPPTAGGREGLDSAANAVPGAGDDEVRTDLMYILGKIQDLRRHRYQEQSKLLQRLHDLGKVQMDDRTIQSKALGELPWLYAEASSLSSIKKQTRRRRRQARKVIGHQ</sequence>
<keyword evidence="7" id="KW-0732">Signal</keyword>
<dbReference type="PANTHER" id="PTHR11419">
    <property type="entry name" value="INTERFERON GAMMA"/>
    <property type="match status" value="1"/>
</dbReference>
<dbReference type="InterPro" id="IPR009079">
    <property type="entry name" value="4_helix_cytokine-like_core"/>
</dbReference>
<evidence type="ECO:0000256" key="7">
    <source>
        <dbReference type="SAM" id="SignalP"/>
    </source>
</evidence>
<evidence type="ECO:0000256" key="3">
    <source>
        <dbReference type="ARBA" id="ARBA00022514"/>
    </source>
</evidence>
<keyword evidence="4" id="KW-0964">Secreted</keyword>
<accession>G4V499</accession>
<evidence type="ECO:0000256" key="6">
    <source>
        <dbReference type="SAM" id="MobiDB-lite"/>
    </source>
</evidence>
<dbReference type="InterPro" id="IPR002069">
    <property type="entry name" value="Interferon_gamma"/>
</dbReference>
<feature type="region of interest" description="Disordered" evidence="6">
    <location>
        <begin position="97"/>
        <end position="121"/>
    </location>
</feature>
<dbReference type="AlphaFoldDB" id="G4V499"/>
<evidence type="ECO:0000313" key="8">
    <source>
        <dbReference type="EMBL" id="ADP55201.1"/>
    </source>
</evidence>
<evidence type="ECO:0000256" key="5">
    <source>
        <dbReference type="ARBA" id="ARBA00023180"/>
    </source>
</evidence>
<dbReference type="GO" id="GO:0005615">
    <property type="term" value="C:extracellular space"/>
    <property type="evidence" value="ECO:0007669"/>
    <property type="project" value="UniProtKB-KW"/>
</dbReference>
<dbReference type="GO" id="GO:0005125">
    <property type="term" value="F:cytokine activity"/>
    <property type="evidence" value="ECO:0007669"/>
    <property type="project" value="UniProtKB-KW"/>
</dbReference>
<keyword evidence="5" id="KW-0325">Glycoprotein</keyword>
<dbReference type="GO" id="GO:0005133">
    <property type="term" value="F:type II interferon receptor binding"/>
    <property type="evidence" value="ECO:0007669"/>
    <property type="project" value="InterPro"/>
</dbReference>
<feature type="chain" id="PRO_5007660672" evidence="7">
    <location>
        <begin position="24"/>
        <end position="206"/>
    </location>
</feature>
<feature type="signal peptide" evidence="7">
    <location>
        <begin position="1"/>
        <end position="23"/>
    </location>
</feature>
<reference evidence="8" key="2">
    <citation type="journal article" date="2012" name="Mol. Biol. Rep.">
        <title>Characterisation and expression analysis of the Atlantic halibut (Hippoglossus hippoglossus L.) cytokines: IL-1beta, IL-6, IL-11, IL-12beta and IFNgamma.</title>
        <authorList>
            <person name="Overgard A.C."/>
            <person name="Nepstad I."/>
            <person name="Nerland A.H."/>
            <person name="Patel S."/>
        </authorList>
    </citation>
    <scope>NUCLEOTIDE SEQUENCE</scope>
</reference>
<name>G4V499_HIPHI</name>
<organism evidence="8">
    <name type="scientific">Hippoglossus hippoglossus</name>
    <name type="common">Atlantic halibut</name>
    <name type="synonym">Pleuronectes hippoglossus</name>
    <dbReference type="NCBI Taxonomy" id="8267"/>
    <lineage>
        <taxon>Eukaryota</taxon>
        <taxon>Metazoa</taxon>
        <taxon>Chordata</taxon>
        <taxon>Craniata</taxon>
        <taxon>Vertebrata</taxon>
        <taxon>Euteleostomi</taxon>
        <taxon>Actinopterygii</taxon>
        <taxon>Neopterygii</taxon>
        <taxon>Teleostei</taxon>
        <taxon>Neoteleostei</taxon>
        <taxon>Acanthomorphata</taxon>
        <taxon>Carangaria</taxon>
        <taxon>Pleuronectiformes</taxon>
        <taxon>Pleuronectoidei</taxon>
        <taxon>Pleuronectidae</taxon>
        <taxon>Hippoglossus</taxon>
    </lineage>
</organism>
<gene>
    <name evidence="8" type="primary">IFNG</name>
</gene>
<reference evidence="8" key="1">
    <citation type="submission" date="2010-03" db="EMBL/GenBank/DDBJ databases">
        <authorList>
            <person name="Overgaard A.-C."/>
            <person name="Nerland A.H."/>
            <person name="Patel S."/>
        </authorList>
    </citation>
    <scope>NUCLEOTIDE SEQUENCE</scope>
</reference>
<dbReference type="PANTHER" id="PTHR11419:SF0">
    <property type="entry name" value="INTERFERON GAMMA"/>
    <property type="match status" value="1"/>
</dbReference>
<dbReference type="SUPFAM" id="SSF47266">
    <property type="entry name" value="4-helical cytokines"/>
    <property type="match status" value="1"/>
</dbReference>
<dbReference type="GO" id="GO:0006955">
    <property type="term" value="P:immune response"/>
    <property type="evidence" value="ECO:0007669"/>
    <property type="project" value="InterPro"/>
</dbReference>
<keyword evidence="3" id="KW-0202">Cytokine</keyword>
<evidence type="ECO:0000256" key="1">
    <source>
        <dbReference type="ARBA" id="ARBA00004613"/>
    </source>
</evidence>
<protein>
    <submittedName>
        <fullName evidence="8">Interferon gamma</fullName>
    </submittedName>
</protein>
<proteinExistence type="evidence at transcript level"/>
<comment type="subcellular location">
    <subcellularLocation>
        <location evidence="1">Secreted</location>
    </subcellularLocation>
</comment>
<comment type="similarity">
    <text evidence="2">Belongs to the type II (or gamma) interferon family.</text>
</comment>
<dbReference type="EMBL" id="GU985451">
    <property type="protein sequence ID" value="ADP55201.1"/>
    <property type="molecule type" value="mRNA"/>
</dbReference>